<sequence>MQYKELGNEAFEAKRYDEAEALYSKAILQNTTQHTLYGNRSASRFQQKKFDEALQDANTAISIDPTWAKGYFRKGQALEALSRFREAQRAFELAVKHGGKKRDVLEKVATTKKQANRVDRERVVHSREEWKEIYANISDPKLRLALLVKFWNASTKPERFSFFMRFLVLLSNGSTPNRISRYATDDMEPIPASNYDPIVVPDSWATYFEELSLAGKGDMMQDMYEAAFEAEKTTIINDMKFYVHQMHKEDMEDTED</sequence>
<dbReference type="PANTHER" id="PTHR22904">
    <property type="entry name" value="TPR REPEAT CONTAINING PROTEIN"/>
    <property type="match status" value="1"/>
</dbReference>
<dbReference type="PANTHER" id="PTHR22904:SF523">
    <property type="entry name" value="STRESS-INDUCED-PHOSPHOPROTEIN 1"/>
    <property type="match status" value="1"/>
</dbReference>
<accession>A0A6G0WMA4</accession>
<organism evidence="3 4">
    <name type="scientific">Aphanomyces euteiches</name>
    <dbReference type="NCBI Taxonomy" id="100861"/>
    <lineage>
        <taxon>Eukaryota</taxon>
        <taxon>Sar</taxon>
        <taxon>Stramenopiles</taxon>
        <taxon>Oomycota</taxon>
        <taxon>Saprolegniomycetes</taxon>
        <taxon>Saprolegniales</taxon>
        <taxon>Verrucalvaceae</taxon>
        <taxon>Aphanomyces</taxon>
    </lineage>
</organism>
<keyword evidence="2" id="KW-0802">TPR repeat</keyword>
<evidence type="ECO:0000256" key="1">
    <source>
        <dbReference type="ARBA" id="ARBA00022737"/>
    </source>
</evidence>
<protein>
    <submittedName>
        <fullName evidence="3">Uncharacterized protein</fullName>
    </submittedName>
</protein>
<dbReference type="GO" id="GO:0051879">
    <property type="term" value="F:Hsp90 protein binding"/>
    <property type="evidence" value="ECO:0007669"/>
    <property type="project" value="TreeGrafter"/>
</dbReference>
<evidence type="ECO:0000313" key="3">
    <source>
        <dbReference type="EMBL" id="KAF0728425.1"/>
    </source>
</evidence>
<dbReference type="InterPro" id="IPR019734">
    <property type="entry name" value="TPR_rpt"/>
</dbReference>
<dbReference type="VEuPathDB" id="FungiDB:AeMF1_011039"/>
<proteinExistence type="predicted"/>
<gene>
    <name evidence="3" type="ORF">Ae201684_013788</name>
</gene>
<dbReference type="Gene3D" id="1.25.40.10">
    <property type="entry name" value="Tetratricopeptide repeat domain"/>
    <property type="match status" value="1"/>
</dbReference>
<dbReference type="EMBL" id="VJMJ01000178">
    <property type="protein sequence ID" value="KAF0728425.1"/>
    <property type="molecule type" value="Genomic_DNA"/>
</dbReference>
<evidence type="ECO:0000313" key="4">
    <source>
        <dbReference type="Proteomes" id="UP000481153"/>
    </source>
</evidence>
<name>A0A6G0WMA4_9STRA</name>
<comment type="caution">
    <text evidence="3">The sequence shown here is derived from an EMBL/GenBank/DDBJ whole genome shotgun (WGS) entry which is preliminary data.</text>
</comment>
<dbReference type="SMART" id="SM00028">
    <property type="entry name" value="TPR"/>
    <property type="match status" value="3"/>
</dbReference>
<dbReference type="SUPFAM" id="SSF48452">
    <property type="entry name" value="TPR-like"/>
    <property type="match status" value="1"/>
</dbReference>
<keyword evidence="1" id="KW-0677">Repeat</keyword>
<keyword evidence="4" id="KW-1185">Reference proteome</keyword>
<dbReference type="Proteomes" id="UP000481153">
    <property type="component" value="Unassembled WGS sequence"/>
</dbReference>
<dbReference type="AlphaFoldDB" id="A0A6G0WMA4"/>
<reference evidence="3 4" key="1">
    <citation type="submission" date="2019-07" db="EMBL/GenBank/DDBJ databases">
        <title>Genomics analysis of Aphanomyces spp. identifies a new class of oomycete effector associated with host adaptation.</title>
        <authorList>
            <person name="Gaulin E."/>
        </authorList>
    </citation>
    <scope>NUCLEOTIDE SEQUENCE [LARGE SCALE GENOMIC DNA]</scope>
    <source>
        <strain evidence="3 4">ATCC 201684</strain>
    </source>
</reference>
<dbReference type="Pfam" id="PF13181">
    <property type="entry name" value="TPR_8"/>
    <property type="match status" value="1"/>
</dbReference>
<dbReference type="InterPro" id="IPR011990">
    <property type="entry name" value="TPR-like_helical_dom_sf"/>
</dbReference>
<evidence type="ECO:0000256" key="2">
    <source>
        <dbReference type="ARBA" id="ARBA00022803"/>
    </source>
</evidence>